<sequence>MITARAADALTRIRELSNQLPGLSAALRILLHKEHKAALERLLQEGRPHALLAALKNAKALVFWMYTVGCAPTQEVQQKTLQILLDEADHEASRAAEARLQVANDAVAAAAARSAAAVGEVQRRLDETSTQLALSEGRAAEITAQYGAADARAVEAEAAVRSSHAAMQVLVNQCNRSLEDAAAESQEARREAEAKLEFDDEAEAVAQAVATLAALPASECPAEELAMLALDDPVDELGQPDPRAPPPPDTEGAEVPLQPKRKVCRPKWPEAWKLNLTPAEGEENERILNSAAEDLGCDTYEGFLATDAGPGPVTMDAIKKGAPIFAIDLPARAFNAHLEEKDGGYIIYNHRTRVWIAVLRVPKTPSKGQVEWAALPPPAAWKFIVSYFGEGEEGKPATSEVRMECRGADAAGPINVMRLMIVHCFLGNKCTVHPSSANPGMTWDPYEMIEYVPHGAMVPDTYALSKDSTAKAFIPSCIQAQALVELGHLVHHKALPSLGTPEVRTPIVYDAAAKEYKRSKVQFLEWASGMTLATSENFFIYQAFFAHRPDAADPKAPAAFRLAPPGCWTWLARPQAPPADGAKAVALQGWILLALFGYTAKQTVAARLHQECLPLGFTPPARLAARMRTRDGSGQCLTPQLVEKSWRIWQHEQGYGDPFPRITHSGFATETTRVLVSGNQHGGFVHVDGQMQEIFTAFLKDRAWQGFFVGFE</sequence>
<organism evidence="2">
    <name type="scientific">Phaeocystis antarctica</name>
    <dbReference type="NCBI Taxonomy" id="33657"/>
    <lineage>
        <taxon>Eukaryota</taxon>
        <taxon>Haptista</taxon>
        <taxon>Haptophyta</taxon>
        <taxon>Prymnesiophyceae</taxon>
        <taxon>Phaeocystales</taxon>
        <taxon>Phaeocystaceae</taxon>
        <taxon>Phaeocystis</taxon>
    </lineage>
</organism>
<proteinExistence type="predicted"/>
<accession>A0A7S0HHT8</accession>
<protein>
    <submittedName>
        <fullName evidence="2">Uncharacterized protein</fullName>
    </submittedName>
</protein>
<evidence type="ECO:0000313" key="2">
    <source>
        <dbReference type="EMBL" id="CAD8478146.1"/>
    </source>
</evidence>
<name>A0A7S0HHT8_9EUKA</name>
<gene>
    <name evidence="2" type="ORF">PANT1444_LOCUS5548</name>
</gene>
<feature type="region of interest" description="Disordered" evidence="1">
    <location>
        <begin position="234"/>
        <end position="256"/>
    </location>
</feature>
<reference evidence="2" key="1">
    <citation type="submission" date="2021-01" db="EMBL/GenBank/DDBJ databases">
        <authorList>
            <person name="Corre E."/>
            <person name="Pelletier E."/>
            <person name="Niang G."/>
            <person name="Scheremetjew M."/>
            <person name="Finn R."/>
            <person name="Kale V."/>
            <person name="Holt S."/>
            <person name="Cochrane G."/>
            <person name="Meng A."/>
            <person name="Brown T."/>
            <person name="Cohen L."/>
        </authorList>
    </citation>
    <scope>NUCLEOTIDE SEQUENCE</scope>
    <source>
        <strain evidence="2">CCMP1374</strain>
    </source>
</reference>
<dbReference type="EMBL" id="HBEP01009820">
    <property type="protein sequence ID" value="CAD8478146.1"/>
    <property type="molecule type" value="Transcribed_RNA"/>
</dbReference>
<dbReference type="AlphaFoldDB" id="A0A7S0HHT8"/>
<evidence type="ECO:0000256" key="1">
    <source>
        <dbReference type="SAM" id="MobiDB-lite"/>
    </source>
</evidence>